<keyword evidence="1" id="KW-0812">Transmembrane</keyword>
<organism evidence="3 4">
    <name type="scientific">Loktanella fryxellensis</name>
    <dbReference type="NCBI Taxonomy" id="245187"/>
    <lineage>
        <taxon>Bacteria</taxon>
        <taxon>Pseudomonadati</taxon>
        <taxon>Pseudomonadota</taxon>
        <taxon>Alphaproteobacteria</taxon>
        <taxon>Rhodobacterales</taxon>
        <taxon>Roseobacteraceae</taxon>
        <taxon>Loktanella</taxon>
    </lineage>
</organism>
<keyword evidence="1" id="KW-1133">Transmembrane helix</keyword>
<proteinExistence type="predicted"/>
<dbReference type="Proteomes" id="UP000199585">
    <property type="component" value="Unassembled WGS sequence"/>
</dbReference>
<dbReference type="OrthoDB" id="7907064at2"/>
<gene>
    <name evidence="3" type="ORF">SAMN04488003_12155</name>
</gene>
<feature type="transmembrane region" description="Helical" evidence="1">
    <location>
        <begin position="21"/>
        <end position="41"/>
    </location>
</feature>
<evidence type="ECO:0000313" key="3">
    <source>
        <dbReference type="EMBL" id="SEN57184.1"/>
    </source>
</evidence>
<dbReference type="RefSeq" id="WP_089904788.1">
    <property type="nucleotide sequence ID" value="NZ_FOCI01000021.1"/>
</dbReference>
<reference evidence="3 4" key="1">
    <citation type="submission" date="2016-10" db="EMBL/GenBank/DDBJ databases">
        <authorList>
            <person name="de Groot N.N."/>
        </authorList>
    </citation>
    <scope>NUCLEOTIDE SEQUENCE [LARGE SCALE GENOMIC DNA]</scope>
    <source>
        <strain evidence="3 4">DSM 16213</strain>
    </source>
</reference>
<keyword evidence="4" id="KW-1185">Reference proteome</keyword>
<dbReference type="STRING" id="245187.SAMN04488003_12155"/>
<protein>
    <submittedName>
        <fullName evidence="3">TadE-like protein</fullName>
    </submittedName>
</protein>
<sequence>MSARQTKGRRRFRRFRRFRRSEDGTATIEFVILFPLIWMAFGMAMEAGMYTVQNTMLERGLDLTVREVRLGIVKEPNHALLVTRICANARLLPNCADSLRMEMIRANPRAWTAPSGTVRCIDRAEAKPPAITITNGGNNELMVLRACILIKPLMPFAELGRALVDDNPAGEYALTATSSYVMEPFAPKITR</sequence>
<dbReference type="EMBL" id="FOCI01000021">
    <property type="protein sequence ID" value="SEN57184.1"/>
    <property type="molecule type" value="Genomic_DNA"/>
</dbReference>
<name>A0A1H8HM53_9RHOB</name>
<evidence type="ECO:0000313" key="4">
    <source>
        <dbReference type="Proteomes" id="UP000199585"/>
    </source>
</evidence>
<keyword evidence="1" id="KW-0472">Membrane</keyword>
<dbReference type="Pfam" id="PF07811">
    <property type="entry name" value="TadE"/>
    <property type="match status" value="1"/>
</dbReference>
<dbReference type="InterPro" id="IPR012495">
    <property type="entry name" value="TadE-like_dom"/>
</dbReference>
<dbReference type="AlphaFoldDB" id="A0A1H8HM53"/>
<evidence type="ECO:0000256" key="1">
    <source>
        <dbReference type="SAM" id="Phobius"/>
    </source>
</evidence>
<accession>A0A1H8HM53</accession>
<feature type="domain" description="TadE-like" evidence="2">
    <location>
        <begin position="24"/>
        <end position="59"/>
    </location>
</feature>
<evidence type="ECO:0000259" key="2">
    <source>
        <dbReference type="Pfam" id="PF07811"/>
    </source>
</evidence>